<dbReference type="Proteomes" id="UP000034071">
    <property type="component" value="Chromosome"/>
</dbReference>
<gene>
    <name evidence="2" type="ORF">TQ33_0316</name>
</gene>
<accession>A0A0F6TP06</accession>
<sequence length="183" mass="20939">MKFVKYFFIVIGVILLTLVAIGIFKTDYQSKASIEIEAPQHQVFAVYNNPLLYKHWMTNYQGFEQLEGQMNELGNKHRLKFTTGSGEITTINQTLAQFKPNELISYNYENQWLEGTSKTTFTDTGNGTTKIDLRLDYTGRGIVQNSLLFLLSSTIDQGHQHNLEQLKSLIEDSKPEGLEYTTE</sequence>
<reference evidence="2 3" key="1">
    <citation type="submission" date="2015-02" db="EMBL/GenBank/DDBJ databases">
        <title>Complete genome sequence of Kangiella geojedonensis strain YCS-5T.</title>
        <authorList>
            <person name="Kim K.M."/>
        </authorList>
    </citation>
    <scope>NUCLEOTIDE SEQUENCE [LARGE SCALE GENOMIC DNA]</scope>
    <source>
        <strain evidence="2 3">YCS-5</strain>
    </source>
</reference>
<evidence type="ECO:0000256" key="1">
    <source>
        <dbReference type="SAM" id="Phobius"/>
    </source>
</evidence>
<dbReference type="EMBL" id="CP010975">
    <property type="protein sequence ID" value="AKE51304.1"/>
    <property type="molecule type" value="Genomic_DNA"/>
</dbReference>
<dbReference type="Gene3D" id="3.30.530.20">
    <property type="match status" value="1"/>
</dbReference>
<keyword evidence="1" id="KW-0472">Membrane</keyword>
<dbReference type="InterPro" id="IPR023393">
    <property type="entry name" value="START-like_dom_sf"/>
</dbReference>
<feature type="transmembrane region" description="Helical" evidence="1">
    <location>
        <begin position="6"/>
        <end position="24"/>
    </location>
</feature>
<dbReference type="SUPFAM" id="SSF55961">
    <property type="entry name" value="Bet v1-like"/>
    <property type="match status" value="1"/>
</dbReference>
<name>A0A0F6TP06_9GAMM</name>
<organism evidence="2 3">
    <name type="scientific">Kangiella geojedonensis</name>
    <dbReference type="NCBI Taxonomy" id="914150"/>
    <lineage>
        <taxon>Bacteria</taxon>
        <taxon>Pseudomonadati</taxon>
        <taxon>Pseudomonadota</taxon>
        <taxon>Gammaproteobacteria</taxon>
        <taxon>Kangiellales</taxon>
        <taxon>Kangiellaceae</taxon>
        <taxon>Kangiella</taxon>
    </lineage>
</organism>
<dbReference type="RefSeq" id="WP_046560504.1">
    <property type="nucleotide sequence ID" value="NZ_CP010975.1"/>
</dbReference>
<dbReference type="CDD" id="cd07812">
    <property type="entry name" value="SRPBCC"/>
    <property type="match status" value="1"/>
</dbReference>
<evidence type="ECO:0000313" key="3">
    <source>
        <dbReference type="Proteomes" id="UP000034071"/>
    </source>
</evidence>
<dbReference type="KEGG" id="kge:TQ33_0316"/>
<keyword evidence="1" id="KW-1133">Transmembrane helix</keyword>
<dbReference type="AlphaFoldDB" id="A0A0F6TP06"/>
<evidence type="ECO:0008006" key="4">
    <source>
        <dbReference type="Google" id="ProtNLM"/>
    </source>
</evidence>
<protein>
    <recommendedName>
        <fullName evidence="4">Polyketide cyclase/dehydrase</fullName>
    </recommendedName>
</protein>
<dbReference type="STRING" id="914150.TQ33_0316"/>
<dbReference type="Pfam" id="PF10604">
    <property type="entry name" value="Polyketide_cyc2"/>
    <property type="match status" value="1"/>
</dbReference>
<proteinExistence type="predicted"/>
<dbReference type="HOGENOM" id="CLU_1473322_0_0_6"/>
<evidence type="ECO:0000313" key="2">
    <source>
        <dbReference type="EMBL" id="AKE51304.1"/>
    </source>
</evidence>
<dbReference type="InterPro" id="IPR019587">
    <property type="entry name" value="Polyketide_cyclase/dehydratase"/>
</dbReference>
<keyword evidence="3" id="KW-1185">Reference proteome</keyword>
<dbReference type="OrthoDB" id="6193565at2"/>
<keyword evidence="1" id="KW-0812">Transmembrane</keyword>